<proteinExistence type="predicted"/>
<feature type="region of interest" description="Disordered" evidence="1">
    <location>
        <begin position="1"/>
        <end position="73"/>
    </location>
</feature>
<name>A0A183SIJ9_SCHSO</name>
<evidence type="ECO:0000313" key="3">
    <source>
        <dbReference type="Proteomes" id="UP000275846"/>
    </source>
</evidence>
<dbReference type="AlphaFoldDB" id="A0A183SIJ9"/>
<evidence type="ECO:0000256" key="1">
    <source>
        <dbReference type="SAM" id="MobiDB-lite"/>
    </source>
</evidence>
<gene>
    <name evidence="2" type="ORF">SSLN_LOCUS4047</name>
</gene>
<evidence type="ECO:0000313" key="2">
    <source>
        <dbReference type="EMBL" id="VDL90432.1"/>
    </source>
</evidence>
<sequence length="73" mass="7919">MLQPKPPRSDSPLSAHHGRSPTTGHTQSGHACGQSSCVLTHQELNRGNRGPAYRNPYKVPPVNSTPTRHRDVG</sequence>
<protein>
    <submittedName>
        <fullName evidence="2 4">Uncharacterized protein</fullName>
    </submittedName>
</protein>
<keyword evidence="3" id="KW-1185">Reference proteome</keyword>
<accession>A0A183SIJ9</accession>
<dbReference type="Proteomes" id="UP000275846">
    <property type="component" value="Unassembled WGS sequence"/>
</dbReference>
<dbReference type="WBParaSite" id="SSLN_0000419101-mRNA-1">
    <property type="protein sequence ID" value="SSLN_0000419101-mRNA-1"/>
    <property type="gene ID" value="SSLN_0000419101"/>
</dbReference>
<evidence type="ECO:0000313" key="4">
    <source>
        <dbReference type="WBParaSite" id="SSLN_0000419101-mRNA-1"/>
    </source>
</evidence>
<dbReference type="EMBL" id="UYSU01032727">
    <property type="protein sequence ID" value="VDL90432.1"/>
    <property type="molecule type" value="Genomic_DNA"/>
</dbReference>
<reference evidence="4" key="1">
    <citation type="submission" date="2016-06" db="UniProtKB">
        <authorList>
            <consortium name="WormBaseParasite"/>
        </authorList>
    </citation>
    <scope>IDENTIFICATION</scope>
</reference>
<organism evidence="4">
    <name type="scientific">Schistocephalus solidus</name>
    <name type="common">Tapeworm</name>
    <dbReference type="NCBI Taxonomy" id="70667"/>
    <lineage>
        <taxon>Eukaryota</taxon>
        <taxon>Metazoa</taxon>
        <taxon>Spiralia</taxon>
        <taxon>Lophotrochozoa</taxon>
        <taxon>Platyhelminthes</taxon>
        <taxon>Cestoda</taxon>
        <taxon>Eucestoda</taxon>
        <taxon>Diphyllobothriidea</taxon>
        <taxon>Diphyllobothriidae</taxon>
        <taxon>Schistocephalus</taxon>
    </lineage>
</organism>
<reference evidence="2 3" key="2">
    <citation type="submission" date="2018-11" db="EMBL/GenBank/DDBJ databases">
        <authorList>
            <consortium name="Pathogen Informatics"/>
        </authorList>
    </citation>
    <scope>NUCLEOTIDE SEQUENCE [LARGE SCALE GENOMIC DNA]</scope>
    <source>
        <strain evidence="2 3">NST_G2</strain>
    </source>
</reference>
<feature type="compositionally biased region" description="Polar residues" evidence="1">
    <location>
        <begin position="20"/>
        <end position="39"/>
    </location>
</feature>